<proteinExistence type="predicted"/>
<evidence type="ECO:0000313" key="1">
    <source>
        <dbReference type="EMBL" id="CAE8596595.1"/>
    </source>
</evidence>
<comment type="caution">
    <text evidence="1">The sequence shown here is derived from an EMBL/GenBank/DDBJ whole genome shotgun (WGS) entry which is preliminary data.</text>
</comment>
<reference evidence="1" key="1">
    <citation type="submission" date="2021-02" db="EMBL/GenBank/DDBJ databases">
        <authorList>
            <person name="Dougan E. K."/>
            <person name="Rhodes N."/>
            <person name="Thang M."/>
            <person name="Chan C."/>
        </authorList>
    </citation>
    <scope>NUCLEOTIDE SEQUENCE</scope>
</reference>
<keyword evidence="2" id="KW-1185">Reference proteome</keyword>
<name>A0A813E3M1_POLGL</name>
<dbReference type="Proteomes" id="UP000654075">
    <property type="component" value="Unassembled WGS sequence"/>
</dbReference>
<evidence type="ECO:0000313" key="2">
    <source>
        <dbReference type="Proteomes" id="UP000654075"/>
    </source>
</evidence>
<sequence>MQPTCQDTALVHSALVGGCRQRDQKSPSGARRLVPVSYTQHAPHSIDHALVQDAVAQDVSMVTSFQFTLLIGEVVEVVIALSHFLDRLPPASARSGRAWAQVSLECFGRSCNQSQSCALAARGPNSWHGCAKDSWRCPKYTSLPRRPESLMRVVQRMSRLLPERAVGAAMCCQGLGTDAAQLAGLSRKDLAHRVSLKAMSRRSQLHSGGHAKWRQLPVAGRNLHLHVSCSSDGSRSRQLELQFSQVSMMLVGRMVKRGVKAAAPSCGLPAGGYLRSGNCDRLLPVALLRKLPQMLAASIATRPQEWLGTRRPTRSQSSFVLYLNRRASSELDRRLDVVSSFGLSFARRSRRPSANLHLAK</sequence>
<dbReference type="EMBL" id="CAJNNV010008748">
    <property type="protein sequence ID" value="CAE8596595.1"/>
    <property type="molecule type" value="Genomic_DNA"/>
</dbReference>
<organism evidence="1 2">
    <name type="scientific">Polarella glacialis</name>
    <name type="common">Dinoflagellate</name>
    <dbReference type="NCBI Taxonomy" id="89957"/>
    <lineage>
        <taxon>Eukaryota</taxon>
        <taxon>Sar</taxon>
        <taxon>Alveolata</taxon>
        <taxon>Dinophyceae</taxon>
        <taxon>Suessiales</taxon>
        <taxon>Suessiaceae</taxon>
        <taxon>Polarella</taxon>
    </lineage>
</organism>
<dbReference type="AlphaFoldDB" id="A0A813E3M1"/>
<gene>
    <name evidence="1" type="ORF">PGLA1383_LOCUS15057</name>
</gene>
<protein>
    <submittedName>
        <fullName evidence="1">Uncharacterized protein</fullName>
    </submittedName>
</protein>
<accession>A0A813E3M1</accession>